<evidence type="ECO:0008006" key="3">
    <source>
        <dbReference type="Google" id="ProtNLM"/>
    </source>
</evidence>
<comment type="caution">
    <text evidence="1">The sequence shown here is derived from an EMBL/GenBank/DDBJ whole genome shotgun (WGS) entry which is preliminary data.</text>
</comment>
<dbReference type="RefSeq" id="WP_246062217.1">
    <property type="nucleotide sequence ID" value="NZ_VFQC01000001.1"/>
</dbReference>
<reference evidence="1 2" key="1">
    <citation type="submission" date="2019-06" db="EMBL/GenBank/DDBJ databases">
        <title>Sequencing the genomes of 1000 actinobacteria strains.</title>
        <authorList>
            <person name="Klenk H.-P."/>
        </authorList>
    </citation>
    <scope>NUCLEOTIDE SEQUENCE [LARGE SCALE GENOMIC DNA]</scope>
    <source>
        <strain evidence="1 2">DSM 45015</strain>
    </source>
</reference>
<organism evidence="1 2">
    <name type="scientific">Haloactinospora alba</name>
    <dbReference type="NCBI Taxonomy" id="405555"/>
    <lineage>
        <taxon>Bacteria</taxon>
        <taxon>Bacillati</taxon>
        <taxon>Actinomycetota</taxon>
        <taxon>Actinomycetes</taxon>
        <taxon>Streptosporangiales</taxon>
        <taxon>Nocardiopsidaceae</taxon>
        <taxon>Haloactinospora</taxon>
    </lineage>
</organism>
<evidence type="ECO:0000313" key="2">
    <source>
        <dbReference type="Proteomes" id="UP000317422"/>
    </source>
</evidence>
<sequence>MHEYKGVPTGPETPGVLALSATDSDVHWRVDLGTDGFTTRHATADEPADSTLAGPPGELALVVARRLSLENGHSRVLTGNREPWERWLDTLVF</sequence>
<proteinExistence type="predicted"/>
<accession>A0A543NJU3</accession>
<evidence type="ECO:0000313" key="1">
    <source>
        <dbReference type="EMBL" id="TQN32040.1"/>
    </source>
</evidence>
<protein>
    <recommendedName>
        <fullName evidence="3">MDMPI-like protein</fullName>
    </recommendedName>
</protein>
<dbReference type="EMBL" id="VFQC01000001">
    <property type="protein sequence ID" value="TQN32040.1"/>
    <property type="molecule type" value="Genomic_DNA"/>
</dbReference>
<dbReference type="AlphaFoldDB" id="A0A543NJU3"/>
<gene>
    <name evidence="1" type="ORF">FHX37_1965</name>
</gene>
<dbReference type="Proteomes" id="UP000317422">
    <property type="component" value="Unassembled WGS sequence"/>
</dbReference>
<name>A0A543NJU3_9ACTN</name>
<keyword evidence="2" id="KW-1185">Reference proteome</keyword>